<evidence type="ECO:0000256" key="5">
    <source>
        <dbReference type="SAM" id="MobiDB-lite"/>
    </source>
</evidence>
<evidence type="ECO:0000256" key="1">
    <source>
        <dbReference type="ARBA" id="ARBA00004613"/>
    </source>
</evidence>
<accession>A0A1B6KU65</accession>
<comment type="similarity">
    <text evidence="2 4">Belongs to the AB hydrolase superfamily. Lipase family.</text>
</comment>
<comment type="subcellular location">
    <subcellularLocation>
        <location evidence="1">Secreted</location>
    </subcellularLocation>
</comment>
<feature type="non-terminal residue" evidence="7">
    <location>
        <position position="1"/>
    </location>
</feature>
<feature type="region of interest" description="Disordered" evidence="5">
    <location>
        <begin position="148"/>
        <end position="170"/>
    </location>
</feature>
<dbReference type="SUPFAM" id="SSF53474">
    <property type="entry name" value="alpha/beta-Hydrolases"/>
    <property type="match status" value="1"/>
</dbReference>
<dbReference type="GO" id="GO:0005615">
    <property type="term" value="C:extracellular space"/>
    <property type="evidence" value="ECO:0007669"/>
    <property type="project" value="TreeGrafter"/>
</dbReference>
<evidence type="ECO:0000313" key="7">
    <source>
        <dbReference type="EMBL" id="JAT14973.1"/>
    </source>
</evidence>
<sequence>HTSAGILSYSEPIGHVDFFPNGDVMPQRGCPHENPIDIITCSHYFAFSVFAESVYNKDAFVATMCSDWKKFSHGSCNNNTKASMGYSTPETVRGVFYLETKGAPPFGKDDPTHPLPKKLSLLLKYDKNDSLVKPVDIVNFLMHKEPTQRAAGDDPESLEGGAALESTEDEHKKVMRVKNVRHGTTTPDPPAFLENSASGFQYSNGILTTLAGHIVLRIFTAGW</sequence>
<evidence type="ECO:0000259" key="6">
    <source>
        <dbReference type="Pfam" id="PF00151"/>
    </source>
</evidence>
<dbReference type="InterPro" id="IPR013818">
    <property type="entry name" value="Lipase"/>
</dbReference>
<dbReference type="GO" id="GO:0016042">
    <property type="term" value="P:lipid catabolic process"/>
    <property type="evidence" value="ECO:0007669"/>
    <property type="project" value="TreeGrafter"/>
</dbReference>
<gene>
    <name evidence="7" type="ORF">g.2824</name>
</gene>
<dbReference type="PANTHER" id="PTHR11610:SF173">
    <property type="entry name" value="LIPASE DOMAIN-CONTAINING PROTEIN-RELATED"/>
    <property type="match status" value="1"/>
</dbReference>
<dbReference type="EMBL" id="GEBQ01025004">
    <property type="protein sequence ID" value="JAT14973.1"/>
    <property type="molecule type" value="Transcribed_RNA"/>
</dbReference>
<evidence type="ECO:0000256" key="3">
    <source>
        <dbReference type="ARBA" id="ARBA00022525"/>
    </source>
</evidence>
<name>A0A1B6KU65_9HEMI</name>
<dbReference type="Gene3D" id="3.40.50.1820">
    <property type="entry name" value="alpha/beta hydrolase"/>
    <property type="match status" value="1"/>
</dbReference>
<dbReference type="GO" id="GO:0016298">
    <property type="term" value="F:lipase activity"/>
    <property type="evidence" value="ECO:0007669"/>
    <property type="project" value="InterPro"/>
</dbReference>
<feature type="domain" description="Lipase" evidence="6">
    <location>
        <begin position="9"/>
        <end position="106"/>
    </location>
</feature>
<reference evidence="7" key="1">
    <citation type="submission" date="2015-11" db="EMBL/GenBank/DDBJ databases">
        <title>De novo transcriptome assembly of four potential Pierce s Disease insect vectors from Arizona vineyards.</title>
        <authorList>
            <person name="Tassone E.E."/>
        </authorList>
    </citation>
    <scope>NUCLEOTIDE SEQUENCE</scope>
</reference>
<dbReference type="InterPro" id="IPR000734">
    <property type="entry name" value="TAG_lipase"/>
</dbReference>
<dbReference type="PANTHER" id="PTHR11610">
    <property type="entry name" value="LIPASE"/>
    <property type="match status" value="1"/>
</dbReference>
<proteinExistence type="inferred from homology"/>
<organism evidence="7">
    <name type="scientific">Graphocephala atropunctata</name>
    <dbReference type="NCBI Taxonomy" id="36148"/>
    <lineage>
        <taxon>Eukaryota</taxon>
        <taxon>Metazoa</taxon>
        <taxon>Ecdysozoa</taxon>
        <taxon>Arthropoda</taxon>
        <taxon>Hexapoda</taxon>
        <taxon>Insecta</taxon>
        <taxon>Pterygota</taxon>
        <taxon>Neoptera</taxon>
        <taxon>Paraneoptera</taxon>
        <taxon>Hemiptera</taxon>
        <taxon>Auchenorrhyncha</taxon>
        <taxon>Membracoidea</taxon>
        <taxon>Cicadellidae</taxon>
        <taxon>Cicadellinae</taxon>
        <taxon>Cicadellini</taxon>
        <taxon>Graphocephala</taxon>
    </lineage>
</organism>
<dbReference type="Pfam" id="PF00151">
    <property type="entry name" value="Lipase"/>
    <property type="match status" value="1"/>
</dbReference>
<protein>
    <recommendedName>
        <fullName evidence="6">Lipase domain-containing protein</fullName>
    </recommendedName>
</protein>
<dbReference type="InterPro" id="IPR029058">
    <property type="entry name" value="AB_hydrolase_fold"/>
</dbReference>
<keyword evidence="3" id="KW-0964">Secreted</keyword>
<dbReference type="GO" id="GO:0017171">
    <property type="term" value="F:serine hydrolase activity"/>
    <property type="evidence" value="ECO:0007669"/>
    <property type="project" value="TreeGrafter"/>
</dbReference>
<dbReference type="AlphaFoldDB" id="A0A1B6KU65"/>
<evidence type="ECO:0000256" key="2">
    <source>
        <dbReference type="ARBA" id="ARBA00010701"/>
    </source>
</evidence>
<evidence type="ECO:0000256" key="4">
    <source>
        <dbReference type="RuleBase" id="RU004262"/>
    </source>
</evidence>